<feature type="compositionally biased region" description="Low complexity" evidence="9">
    <location>
        <begin position="10"/>
        <end position="21"/>
    </location>
</feature>
<dbReference type="InterPro" id="IPR013235">
    <property type="entry name" value="PPP_dom"/>
</dbReference>
<feature type="region of interest" description="Disordered" evidence="9">
    <location>
        <begin position="107"/>
        <end position="147"/>
    </location>
</feature>
<dbReference type="InterPro" id="IPR029052">
    <property type="entry name" value="Metallo-depent_PP-like"/>
</dbReference>
<keyword evidence="12" id="KW-1185">Reference proteome</keyword>
<comment type="caution">
    <text evidence="11">The sequence shown here is derived from an EMBL/GenBank/DDBJ whole genome shotgun (WGS) entry which is preliminary data.</text>
</comment>
<dbReference type="PROSITE" id="PS50222">
    <property type="entry name" value="EF_HAND_2"/>
    <property type="match status" value="2"/>
</dbReference>
<dbReference type="GO" id="GO:0004722">
    <property type="term" value="F:protein serine/threonine phosphatase activity"/>
    <property type="evidence" value="ECO:0007669"/>
    <property type="project" value="UniProtKB-EC"/>
</dbReference>
<sequence length="1033" mass="114618">MCAPGPSLPSPEGSSSPDSLTSHFVRPRHIYVFIWGESRPTPLTTAVAGFLLEFFVSMGCGPSTSKQQQQQQPPVHHHNHHNYKHASVNGAEMPDVHVKVITCPLPPLPPVAGKRVTRAGAADAARRRRSPNSRTSSNAALSDRAAPHHVYPELCKSESSASLGTAGTAASPALSPSSGRAAKGPSQRHSTDATTLSNALQHRPQLALLRDETRRSASEQALLGRAARHHRQEVATPPQQLLQLPGTVVTIPTANGTAAVRTQSGGRCHAASTVGGSGGGSGGGSYSSSTAPSPRSISPLQLAAVRSRTPSPLCRPFNITPMLSPTLSDADDPQPHHNHQSGPTDTMSLDSTIGATATTAPNSNAQPKASVACAARSNGPTPRYAPLRSPLHRFRIRQQPRPRSPQMSIRSAILIQKWYRRCLARLEARRRATWNIFTALEYAGEQDQLKLYNFFNEIITAMAEREDLTGRNDICHAIARLAFDAADEAEKDAKLWELANPEHFRVDKSYKGPTISLPLRSAHVETMLEYFKQNKVLPARYLLTILHEARKSLKVMPTVTHLSTNMSGQVTVCGDLHGKFDDLCIILHKNGFPSLDNPYVFNGDFVDRGGQSIEVLAVLLTFMVLHPTAVALNRGNHEDHIMNLRYGFVKELQTKYKESASAIIRLLEDIFSWLPLATVVDKELFVAHGGVSDKTDLDFLQRIPRNRYNSVLRPPISKMPDSLGKKSINVDEWRQILDVLWSDPKPQNGCWPNAFRGGGSYFGPDVTKKFLEKNGFRLLIRSHECKYEGYEFMHENRVLTIFSASNYYETGSNRGAYVKFVGKDKAPHFVQYMASKVHKKITVRERLSIVEQSAIRELSEKLVSFNTELQKEFGKIDSTGTGRISLPTWCQVVERVTNLSVPWRVLATQLVKLSEDGKSVLYRHHLRVHVGNKNFNKQQQQHLGQDNNGITETLYRHKNTLETLFRFMDKDNSGLVSMKEFMEACQVLGQYANIDLNERSIQNIAESIDFNKDGFIDLNELLEAFRLVDIGKL</sequence>
<feature type="region of interest" description="Disordered" evidence="9">
    <location>
        <begin position="313"/>
        <end position="391"/>
    </location>
</feature>
<dbReference type="SUPFAM" id="SSF47473">
    <property type="entry name" value="EF-hand"/>
    <property type="match status" value="1"/>
</dbReference>
<accession>A0ABD2LR71</accession>
<keyword evidence="5 8" id="KW-0378">Hydrolase</keyword>
<evidence type="ECO:0000256" key="2">
    <source>
        <dbReference type="ARBA" id="ARBA00008294"/>
    </source>
</evidence>
<feature type="region of interest" description="Disordered" evidence="9">
    <location>
        <begin position="162"/>
        <end position="203"/>
    </location>
</feature>
<dbReference type="PRINTS" id="PR00114">
    <property type="entry name" value="STPHPHTASE"/>
</dbReference>
<dbReference type="PANTHER" id="PTHR45668">
    <property type="entry name" value="SERINE/THREONINE-PROTEIN PHOSPHATASE 5-RELATED"/>
    <property type="match status" value="1"/>
</dbReference>
<evidence type="ECO:0000256" key="9">
    <source>
        <dbReference type="SAM" id="MobiDB-lite"/>
    </source>
</evidence>
<dbReference type="PANTHER" id="PTHR45668:SF3">
    <property type="entry name" value="SERINE_THREONINE-PROTEIN PHOSPHATASE RDGC"/>
    <property type="match status" value="1"/>
</dbReference>
<dbReference type="InterPro" id="IPR002048">
    <property type="entry name" value="EF_hand_dom"/>
</dbReference>
<feature type="compositionally biased region" description="Low complexity" evidence="9">
    <location>
        <begin position="162"/>
        <end position="182"/>
    </location>
</feature>
<evidence type="ECO:0000256" key="3">
    <source>
        <dbReference type="ARBA" id="ARBA00022723"/>
    </source>
</evidence>
<keyword evidence="3" id="KW-0479">Metal-binding</keyword>
<feature type="region of interest" description="Disordered" evidence="9">
    <location>
        <begin position="61"/>
        <end position="82"/>
    </location>
</feature>
<feature type="domain" description="EF-hand" evidence="10">
    <location>
        <begin position="996"/>
        <end position="1031"/>
    </location>
</feature>
<keyword evidence="6" id="KW-0106">Calcium</keyword>
<dbReference type="Pfam" id="PF08321">
    <property type="entry name" value="PPP5"/>
    <property type="match status" value="1"/>
</dbReference>
<comment type="similarity">
    <text evidence="2 8">Belongs to the PPP phosphatase family.</text>
</comment>
<evidence type="ECO:0000256" key="6">
    <source>
        <dbReference type="ARBA" id="ARBA00022837"/>
    </source>
</evidence>
<reference evidence="11 12" key="1">
    <citation type="submission" date="2024-10" db="EMBL/GenBank/DDBJ databases">
        <authorList>
            <person name="Kim D."/>
        </authorList>
    </citation>
    <scope>NUCLEOTIDE SEQUENCE [LARGE SCALE GENOMIC DNA]</scope>
    <source>
        <strain evidence="11">BH-2024</strain>
    </source>
</reference>
<evidence type="ECO:0000256" key="7">
    <source>
        <dbReference type="ARBA" id="ARBA00023211"/>
    </source>
</evidence>
<dbReference type="SMART" id="SM00054">
    <property type="entry name" value="EFh"/>
    <property type="match status" value="3"/>
</dbReference>
<dbReference type="InterPro" id="IPR018247">
    <property type="entry name" value="EF_Hand_1_Ca_BS"/>
</dbReference>
<dbReference type="GO" id="GO:0046872">
    <property type="term" value="F:metal ion binding"/>
    <property type="evidence" value="ECO:0007669"/>
    <property type="project" value="UniProtKB-KW"/>
</dbReference>
<dbReference type="CDD" id="cd00051">
    <property type="entry name" value="EFh"/>
    <property type="match status" value="1"/>
</dbReference>
<dbReference type="InterPro" id="IPR011992">
    <property type="entry name" value="EF-hand-dom_pair"/>
</dbReference>
<evidence type="ECO:0000256" key="4">
    <source>
        <dbReference type="ARBA" id="ARBA00022737"/>
    </source>
</evidence>
<evidence type="ECO:0000313" key="12">
    <source>
        <dbReference type="Proteomes" id="UP001620626"/>
    </source>
</evidence>
<dbReference type="Gene3D" id="1.10.238.10">
    <property type="entry name" value="EF-hand"/>
    <property type="match status" value="1"/>
</dbReference>
<proteinExistence type="inferred from homology"/>
<dbReference type="Pfam" id="PF00149">
    <property type="entry name" value="Metallophos"/>
    <property type="match status" value="1"/>
</dbReference>
<dbReference type="Proteomes" id="UP001620626">
    <property type="component" value="Unassembled WGS sequence"/>
</dbReference>
<organism evidence="11 12">
    <name type="scientific">Heterodera trifolii</name>
    <dbReference type="NCBI Taxonomy" id="157864"/>
    <lineage>
        <taxon>Eukaryota</taxon>
        <taxon>Metazoa</taxon>
        <taxon>Ecdysozoa</taxon>
        <taxon>Nematoda</taxon>
        <taxon>Chromadorea</taxon>
        <taxon>Rhabditida</taxon>
        <taxon>Tylenchina</taxon>
        <taxon>Tylenchomorpha</taxon>
        <taxon>Tylenchoidea</taxon>
        <taxon>Heteroderidae</taxon>
        <taxon>Heteroderinae</taxon>
        <taxon>Heterodera</taxon>
    </lineage>
</organism>
<dbReference type="SMART" id="SM00156">
    <property type="entry name" value="PP2Ac"/>
    <property type="match status" value="1"/>
</dbReference>
<comment type="cofactor">
    <cofactor evidence="1">
        <name>Mn(2+)</name>
        <dbReference type="ChEBI" id="CHEBI:29035"/>
    </cofactor>
</comment>
<evidence type="ECO:0000313" key="11">
    <source>
        <dbReference type="EMBL" id="KAL3117741.1"/>
    </source>
</evidence>
<keyword evidence="7" id="KW-0464">Manganese</keyword>
<gene>
    <name evidence="11" type="ORF">niasHT_000917</name>
</gene>
<protein>
    <recommendedName>
        <fullName evidence="8">Serine/threonine-protein phosphatase</fullName>
        <ecNumber evidence="8">3.1.3.16</ecNumber>
    </recommendedName>
</protein>
<evidence type="ECO:0000256" key="1">
    <source>
        <dbReference type="ARBA" id="ARBA00001936"/>
    </source>
</evidence>
<comment type="catalytic activity">
    <reaction evidence="8">
        <text>O-phospho-L-threonyl-[protein] + H2O = L-threonyl-[protein] + phosphate</text>
        <dbReference type="Rhea" id="RHEA:47004"/>
        <dbReference type="Rhea" id="RHEA-COMP:11060"/>
        <dbReference type="Rhea" id="RHEA-COMP:11605"/>
        <dbReference type="ChEBI" id="CHEBI:15377"/>
        <dbReference type="ChEBI" id="CHEBI:30013"/>
        <dbReference type="ChEBI" id="CHEBI:43474"/>
        <dbReference type="ChEBI" id="CHEBI:61977"/>
        <dbReference type="EC" id="3.1.3.16"/>
    </reaction>
</comment>
<dbReference type="PROSITE" id="PS00125">
    <property type="entry name" value="SER_THR_PHOSPHATASE"/>
    <property type="match status" value="1"/>
</dbReference>
<evidence type="ECO:0000256" key="8">
    <source>
        <dbReference type="RuleBase" id="RU004273"/>
    </source>
</evidence>
<feature type="compositionally biased region" description="Gly residues" evidence="9">
    <location>
        <begin position="275"/>
        <end position="285"/>
    </location>
</feature>
<evidence type="ECO:0000256" key="5">
    <source>
        <dbReference type="ARBA" id="ARBA00022801"/>
    </source>
</evidence>
<feature type="region of interest" description="Disordered" evidence="9">
    <location>
        <begin position="262"/>
        <end position="296"/>
    </location>
</feature>
<dbReference type="SUPFAM" id="SSF56300">
    <property type="entry name" value="Metallo-dependent phosphatases"/>
    <property type="match status" value="1"/>
</dbReference>
<feature type="compositionally biased region" description="Polar residues" evidence="9">
    <location>
        <begin position="340"/>
        <end position="367"/>
    </location>
</feature>
<dbReference type="EMBL" id="JBICBT010000309">
    <property type="protein sequence ID" value="KAL3117741.1"/>
    <property type="molecule type" value="Genomic_DNA"/>
</dbReference>
<dbReference type="InterPro" id="IPR004843">
    <property type="entry name" value="Calcineurin-like_PHP"/>
</dbReference>
<feature type="region of interest" description="Disordered" evidence="9">
    <location>
        <begin position="1"/>
        <end position="21"/>
    </location>
</feature>
<dbReference type="AlphaFoldDB" id="A0ABD2LR71"/>
<dbReference type="Gene3D" id="3.60.21.10">
    <property type="match status" value="1"/>
</dbReference>
<feature type="domain" description="EF-hand" evidence="10">
    <location>
        <begin position="956"/>
        <end position="991"/>
    </location>
</feature>
<evidence type="ECO:0000259" key="10">
    <source>
        <dbReference type="PROSITE" id="PS50222"/>
    </source>
</evidence>
<dbReference type="Pfam" id="PF13499">
    <property type="entry name" value="EF-hand_7"/>
    <property type="match status" value="1"/>
</dbReference>
<dbReference type="PROSITE" id="PS00018">
    <property type="entry name" value="EF_HAND_1"/>
    <property type="match status" value="2"/>
</dbReference>
<dbReference type="InterPro" id="IPR006186">
    <property type="entry name" value="Ser/Thr-sp_prot-phosphatase"/>
</dbReference>
<dbReference type="InterPro" id="IPR051134">
    <property type="entry name" value="PPP_phosphatase"/>
</dbReference>
<name>A0ABD2LR71_9BILA</name>
<keyword evidence="4" id="KW-0677">Repeat</keyword>
<dbReference type="EC" id="3.1.3.16" evidence="8"/>